<organism evidence="18 19">
    <name type="scientific">Sulfurospirillum tamanense</name>
    <dbReference type="NCBI Taxonomy" id="2813362"/>
    <lineage>
        <taxon>Bacteria</taxon>
        <taxon>Pseudomonadati</taxon>
        <taxon>Campylobacterota</taxon>
        <taxon>Epsilonproteobacteria</taxon>
        <taxon>Campylobacterales</taxon>
        <taxon>Sulfurospirillaceae</taxon>
        <taxon>Sulfurospirillum</taxon>
    </lineage>
</organism>
<evidence type="ECO:0000313" key="19">
    <source>
        <dbReference type="Proteomes" id="UP000703590"/>
    </source>
</evidence>
<dbReference type="PROSITE" id="PS00154">
    <property type="entry name" value="ATPASE_E1_E2"/>
    <property type="match status" value="1"/>
</dbReference>
<keyword evidence="5 16" id="KW-0812">Transmembrane</keyword>
<dbReference type="SFLD" id="SFLDS00003">
    <property type="entry name" value="Haloacid_Dehalogenase"/>
    <property type="match status" value="1"/>
</dbReference>
<evidence type="ECO:0000256" key="14">
    <source>
        <dbReference type="ARBA" id="ARBA00040690"/>
    </source>
</evidence>
<keyword evidence="19" id="KW-1185">Reference proteome</keyword>
<comment type="function">
    <text evidence="12">Probably involved in copper export.</text>
</comment>
<comment type="caution">
    <text evidence="18">The sequence shown here is derived from an EMBL/GenBank/DDBJ whole genome shotgun (WGS) entry which is preliminary data.</text>
</comment>
<evidence type="ECO:0000256" key="1">
    <source>
        <dbReference type="ARBA" id="ARBA00004127"/>
    </source>
</evidence>
<dbReference type="SUPFAM" id="SSF55008">
    <property type="entry name" value="HMA, heavy metal-associated domain"/>
    <property type="match status" value="1"/>
</dbReference>
<keyword evidence="7 16" id="KW-0547">Nucleotide-binding</keyword>
<evidence type="ECO:0000256" key="8">
    <source>
        <dbReference type="ARBA" id="ARBA00022840"/>
    </source>
</evidence>
<dbReference type="EC" id="7.2.2.9" evidence="13"/>
<dbReference type="InterPro" id="IPR008250">
    <property type="entry name" value="ATPase_P-typ_transduc_dom_A_sf"/>
</dbReference>
<feature type="domain" description="HMA" evidence="17">
    <location>
        <begin position="4"/>
        <end position="70"/>
    </location>
</feature>
<feature type="transmembrane region" description="Helical" evidence="16">
    <location>
        <begin position="86"/>
        <end position="104"/>
    </location>
</feature>
<comment type="similarity">
    <text evidence="3 16">Belongs to the cation transport ATPase (P-type) (TC 3.A.3) family. Type IB subfamily.</text>
</comment>
<evidence type="ECO:0000256" key="9">
    <source>
        <dbReference type="ARBA" id="ARBA00022967"/>
    </source>
</evidence>
<dbReference type="Gene3D" id="3.40.1110.10">
    <property type="entry name" value="Calcium-transporting ATPase, cytoplasmic domain N"/>
    <property type="match status" value="1"/>
</dbReference>
<evidence type="ECO:0000256" key="11">
    <source>
        <dbReference type="ARBA" id="ARBA00023136"/>
    </source>
</evidence>
<proteinExistence type="inferred from homology"/>
<dbReference type="Proteomes" id="UP000703590">
    <property type="component" value="Unassembled WGS sequence"/>
</dbReference>
<keyword evidence="11 16" id="KW-0472">Membrane</keyword>
<dbReference type="Pfam" id="PF00702">
    <property type="entry name" value="Hydrolase"/>
    <property type="match status" value="1"/>
</dbReference>
<protein>
    <recommendedName>
        <fullName evidence="14">Copper-transporting ATPase</fullName>
        <ecNumber evidence="13">7.2.2.9</ecNumber>
    </recommendedName>
</protein>
<dbReference type="PANTHER" id="PTHR43520">
    <property type="entry name" value="ATP7, ISOFORM B"/>
    <property type="match status" value="1"/>
</dbReference>
<evidence type="ECO:0000256" key="5">
    <source>
        <dbReference type="ARBA" id="ARBA00022692"/>
    </source>
</evidence>
<evidence type="ECO:0000256" key="15">
    <source>
        <dbReference type="ARBA" id="ARBA00047424"/>
    </source>
</evidence>
<evidence type="ECO:0000256" key="7">
    <source>
        <dbReference type="ARBA" id="ARBA00022741"/>
    </source>
</evidence>
<feature type="transmembrane region" description="Helical" evidence="16">
    <location>
        <begin position="333"/>
        <end position="355"/>
    </location>
</feature>
<feature type="transmembrane region" description="Helical" evidence="16">
    <location>
        <begin position="361"/>
        <end position="391"/>
    </location>
</feature>
<dbReference type="SFLD" id="SFLDG00002">
    <property type="entry name" value="C1.7:_P-type_atpase_like"/>
    <property type="match status" value="1"/>
</dbReference>
<gene>
    <name evidence="18" type="ORF">JWV37_11725</name>
</gene>
<reference evidence="18 19" key="3">
    <citation type="submission" date="2021-02" db="EMBL/GenBank/DDBJ databases">
        <authorList>
            <person name="Merkel A.Y."/>
        </authorList>
    </citation>
    <scope>NUCLEOTIDE SEQUENCE [LARGE SCALE GENOMIC DNA]</scope>
    <source>
        <strain evidence="18 19">T05b</strain>
    </source>
</reference>
<dbReference type="PRINTS" id="PR00941">
    <property type="entry name" value="CDATPASE"/>
</dbReference>
<dbReference type="EMBL" id="JAFHKK010000038">
    <property type="protein sequence ID" value="MBN2965453.1"/>
    <property type="molecule type" value="Genomic_DNA"/>
</dbReference>
<reference evidence="18 19" key="1">
    <citation type="submission" date="2021-02" db="EMBL/GenBank/DDBJ databases">
        <title>Sulfurospirillum tamanensis sp. nov.</title>
        <authorList>
            <person name="Frolova A."/>
            <person name="Merkel A."/>
            <person name="Slobodkin A."/>
        </authorList>
    </citation>
    <scope>NUCLEOTIDE SEQUENCE [LARGE SCALE GENOMIC DNA]</scope>
    <source>
        <strain evidence="18 19">T05b</strain>
    </source>
</reference>
<dbReference type="InterPro" id="IPR036412">
    <property type="entry name" value="HAD-like_sf"/>
</dbReference>
<dbReference type="Gene3D" id="3.30.70.100">
    <property type="match status" value="1"/>
</dbReference>
<dbReference type="Pfam" id="PF00122">
    <property type="entry name" value="E1-E2_ATPase"/>
    <property type="match status" value="1"/>
</dbReference>
<feature type="transmembrane region" description="Helical" evidence="16">
    <location>
        <begin position="699"/>
        <end position="719"/>
    </location>
</feature>
<dbReference type="SUPFAM" id="SSF81653">
    <property type="entry name" value="Calcium ATPase, transduction domain A"/>
    <property type="match status" value="1"/>
</dbReference>
<evidence type="ECO:0000256" key="12">
    <source>
        <dbReference type="ARBA" id="ARBA00037143"/>
    </source>
</evidence>
<dbReference type="InterPro" id="IPR044492">
    <property type="entry name" value="P_typ_ATPase_HD_dom"/>
</dbReference>
<reference evidence="19" key="2">
    <citation type="submission" date="2021-02" db="EMBL/GenBank/DDBJ databases">
        <title>Sulfurospirillum tamanensis sp. nov.</title>
        <authorList>
            <person name="Merkel A.Y."/>
        </authorList>
    </citation>
    <scope>NUCLEOTIDE SEQUENCE [LARGE SCALE GENOMIC DNA]</scope>
    <source>
        <strain evidence="19">T05b</strain>
    </source>
</reference>
<dbReference type="InterPro" id="IPR059000">
    <property type="entry name" value="ATPase_P-type_domA"/>
</dbReference>
<dbReference type="NCBIfam" id="TIGR01511">
    <property type="entry name" value="ATPase-IB1_Cu"/>
    <property type="match status" value="1"/>
</dbReference>
<keyword evidence="6 16" id="KW-0479">Metal-binding</keyword>
<dbReference type="PRINTS" id="PR00119">
    <property type="entry name" value="CATATPASE"/>
</dbReference>
<name>A0ABS2WVM6_9BACT</name>
<dbReference type="CDD" id="cd02094">
    <property type="entry name" value="P-type_ATPase_Cu-like"/>
    <property type="match status" value="1"/>
</dbReference>
<keyword evidence="10 16" id="KW-1133">Transmembrane helix</keyword>
<dbReference type="Gene3D" id="3.40.50.1000">
    <property type="entry name" value="HAD superfamily/HAD-like"/>
    <property type="match status" value="1"/>
</dbReference>
<dbReference type="NCBIfam" id="TIGR01494">
    <property type="entry name" value="ATPase_P-type"/>
    <property type="match status" value="1"/>
</dbReference>
<accession>A0ABS2WVM6</accession>
<comment type="catalytic activity">
    <reaction evidence="15">
        <text>Cu(2+)(in) + ATP + H2O = Cu(2+)(out) + ADP + phosphate + H(+)</text>
        <dbReference type="Rhea" id="RHEA:10376"/>
        <dbReference type="ChEBI" id="CHEBI:15377"/>
        <dbReference type="ChEBI" id="CHEBI:15378"/>
        <dbReference type="ChEBI" id="CHEBI:29036"/>
        <dbReference type="ChEBI" id="CHEBI:30616"/>
        <dbReference type="ChEBI" id="CHEBI:43474"/>
        <dbReference type="ChEBI" id="CHEBI:456216"/>
        <dbReference type="EC" id="7.2.2.9"/>
    </reaction>
</comment>
<feature type="transmembrane region" description="Helical" evidence="16">
    <location>
        <begin position="672"/>
        <end position="693"/>
    </location>
</feature>
<keyword evidence="9" id="KW-1278">Translocase</keyword>
<dbReference type="PROSITE" id="PS50846">
    <property type="entry name" value="HMA_2"/>
    <property type="match status" value="1"/>
</dbReference>
<evidence type="ECO:0000256" key="16">
    <source>
        <dbReference type="RuleBase" id="RU362081"/>
    </source>
</evidence>
<dbReference type="InterPro" id="IPR023298">
    <property type="entry name" value="ATPase_P-typ_TM_dom_sf"/>
</dbReference>
<evidence type="ECO:0000256" key="2">
    <source>
        <dbReference type="ARBA" id="ARBA00004236"/>
    </source>
</evidence>
<dbReference type="Gene3D" id="2.70.150.10">
    <property type="entry name" value="Calcium-transporting ATPase, cytoplasmic transduction domain A"/>
    <property type="match status" value="1"/>
</dbReference>
<evidence type="ECO:0000313" key="18">
    <source>
        <dbReference type="EMBL" id="MBN2965453.1"/>
    </source>
</evidence>
<dbReference type="RefSeq" id="WP_205460014.1">
    <property type="nucleotide sequence ID" value="NZ_JAFHKK010000038.1"/>
</dbReference>
<evidence type="ECO:0000256" key="6">
    <source>
        <dbReference type="ARBA" id="ARBA00022723"/>
    </source>
</evidence>
<dbReference type="SUPFAM" id="SSF81665">
    <property type="entry name" value="Calcium ATPase, transmembrane domain M"/>
    <property type="match status" value="1"/>
</dbReference>
<dbReference type="CDD" id="cd00371">
    <property type="entry name" value="HMA"/>
    <property type="match status" value="1"/>
</dbReference>
<evidence type="ECO:0000256" key="3">
    <source>
        <dbReference type="ARBA" id="ARBA00006024"/>
    </source>
</evidence>
<dbReference type="SFLD" id="SFLDF00027">
    <property type="entry name" value="p-type_atpase"/>
    <property type="match status" value="1"/>
</dbReference>
<dbReference type="Pfam" id="PF00403">
    <property type="entry name" value="HMA"/>
    <property type="match status" value="1"/>
</dbReference>
<dbReference type="InterPro" id="IPR023299">
    <property type="entry name" value="ATPase_P-typ_cyto_dom_N"/>
</dbReference>
<feature type="transmembrane region" description="Helical" evidence="16">
    <location>
        <begin position="146"/>
        <end position="167"/>
    </location>
</feature>
<dbReference type="InterPro" id="IPR036163">
    <property type="entry name" value="HMA_dom_sf"/>
</dbReference>
<keyword evidence="16" id="KW-1003">Cell membrane</keyword>
<dbReference type="SUPFAM" id="SSF56784">
    <property type="entry name" value="HAD-like"/>
    <property type="match status" value="1"/>
</dbReference>
<keyword evidence="8 16" id="KW-0067">ATP-binding</keyword>
<dbReference type="InterPro" id="IPR023214">
    <property type="entry name" value="HAD_sf"/>
</dbReference>
<comment type="subcellular location">
    <subcellularLocation>
        <location evidence="2 16">Cell membrane</location>
    </subcellularLocation>
    <subcellularLocation>
        <location evidence="1">Endomembrane system</location>
        <topology evidence="1">Multi-pass membrane protein</topology>
    </subcellularLocation>
</comment>
<feature type="transmembrane region" description="Helical" evidence="16">
    <location>
        <begin position="179"/>
        <end position="198"/>
    </location>
</feature>
<keyword evidence="4" id="KW-0597">Phosphoprotein</keyword>
<feature type="transmembrane region" description="Helical" evidence="16">
    <location>
        <begin position="116"/>
        <end position="134"/>
    </location>
</feature>
<evidence type="ECO:0000256" key="13">
    <source>
        <dbReference type="ARBA" id="ARBA00038904"/>
    </source>
</evidence>
<dbReference type="PANTHER" id="PTHR43520:SF8">
    <property type="entry name" value="P-TYPE CU(+) TRANSPORTER"/>
    <property type="match status" value="1"/>
</dbReference>
<sequence>MATKTLHVNISGMTCVNCSNAVEKVTKKLPGVENVQVSFASSEGEFVYDTDKVSSEQIINKIKKLGYGVMKDTAALEAQKVKELTTLKYTLWLAMALSAGVMGLEKFMPFGAHNVWTVWVLASIAQFYAGARFYTHAYGALKNGSYDMNVLIALGTSAAYFYSVSVMLFGDAFPESMRFVYFDGAVMIIAFVLLGKYLEERSKAKATNTLKHLMDLSPKQARVLGEDATESMVGVEALRVGDVVIVKSGEAIPCDGKIIEGSAEIDTSMLTGESLPVHKKEGEDVVAGTISKAGYIKVRVGKPAHATMLASIVSLLSEAQNQKMPIGRFADKVSNIFVPTVMLISLVTLLGWWFFTGNVLFAFLASVSVLIISCPCALGLATPIAIVSAVGKGAKHGILIKNPEVLEILKSVKYAVFDKTGTLTKGEIAVSHSSVNDDALLGLIGCVEARSEHPISKAVVAHVQRLGVTLSHEVDAFEVLAGLGVQGKAGGHAVAVGSEAFLESLGVEVSKATKMLMQEAQRGAKGAIVAAVNGVEVGCFVLEDTLKEEAKEVIAYLKHQGITPVMLTGDHEATAKSVAEKLGIDLVYAEVLPHQKHAQIEAFQKEAKVLFVGDGINDSPSLKQADIGIALNSGSDIAKDAGDIVLVGNDLRMVKGALVLSRQTMRVIKQNLFWAFIYNILGIPLAAGLFYPWTGWLLTPMYAGMAMSVSSVTVVLNALRLKLLKI</sequence>
<evidence type="ECO:0000259" key="17">
    <source>
        <dbReference type="PROSITE" id="PS50846"/>
    </source>
</evidence>
<dbReference type="InterPro" id="IPR006121">
    <property type="entry name" value="HMA_dom"/>
</dbReference>
<evidence type="ECO:0000256" key="10">
    <source>
        <dbReference type="ARBA" id="ARBA00022989"/>
    </source>
</evidence>
<dbReference type="InterPro" id="IPR018303">
    <property type="entry name" value="ATPase_P-typ_P_site"/>
</dbReference>
<dbReference type="InterPro" id="IPR027256">
    <property type="entry name" value="P-typ_ATPase_IB"/>
</dbReference>
<dbReference type="NCBIfam" id="TIGR01525">
    <property type="entry name" value="ATPase-IB_hvy"/>
    <property type="match status" value="1"/>
</dbReference>
<evidence type="ECO:0000256" key="4">
    <source>
        <dbReference type="ARBA" id="ARBA00022553"/>
    </source>
</evidence>
<dbReference type="InterPro" id="IPR001757">
    <property type="entry name" value="P_typ_ATPase"/>
</dbReference>